<evidence type="ECO:0000313" key="3">
    <source>
        <dbReference type="Proteomes" id="UP000299102"/>
    </source>
</evidence>
<dbReference type="EMBL" id="BGZK01000041">
    <property type="protein sequence ID" value="GBP10507.1"/>
    <property type="molecule type" value="Genomic_DNA"/>
</dbReference>
<reference evidence="2 3" key="1">
    <citation type="journal article" date="2019" name="Commun. Biol.">
        <title>The bagworm genome reveals a unique fibroin gene that provides high tensile strength.</title>
        <authorList>
            <person name="Kono N."/>
            <person name="Nakamura H."/>
            <person name="Ohtoshi R."/>
            <person name="Tomita M."/>
            <person name="Numata K."/>
            <person name="Arakawa K."/>
        </authorList>
    </citation>
    <scope>NUCLEOTIDE SEQUENCE [LARGE SCALE GENOMIC DNA]</scope>
</reference>
<keyword evidence="3" id="KW-1185">Reference proteome</keyword>
<proteinExistence type="predicted"/>
<organism evidence="2 3">
    <name type="scientific">Eumeta variegata</name>
    <name type="common">Bagworm moth</name>
    <name type="synonym">Eumeta japonica</name>
    <dbReference type="NCBI Taxonomy" id="151549"/>
    <lineage>
        <taxon>Eukaryota</taxon>
        <taxon>Metazoa</taxon>
        <taxon>Ecdysozoa</taxon>
        <taxon>Arthropoda</taxon>
        <taxon>Hexapoda</taxon>
        <taxon>Insecta</taxon>
        <taxon>Pterygota</taxon>
        <taxon>Neoptera</taxon>
        <taxon>Endopterygota</taxon>
        <taxon>Lepidoptera</taxon>
        <taxon>Glossata</taxon>
        <taxon>Ditrysia</taxon>
        <taxon>Tineoidea</taxon>
        <taxon>Psychidae</taxon>
        <taxon>Oiketicinae</taxon>
        <taxon>Eumeta</taxon>
    </lineage>
</organism>
<protein>
    <submittedName>
        <fullName evidence="2">Uncharacterized protein</fullName>
    </submittedName>
</protein>
<feature type="compositionally biased region" description="Polar residues" evidence="1">
    <location>
        <begin position="1"/>
        <end position="11"/>
    </location>
</feature>
<name>A0A4C1TAR4_EUMVA</name>
<feature type="compositionally biased region" description="Basic and acidic residues" evidence="1">
    <location>
        <begin position="16"/>
        <end position="25"/>
    </location>
</feature>
<gene>
    <name evidence="2" type="ORF">EVAR_76359_1</name>
</gene>
<evidence type="ECO:0000256" key="1">
    <source>
        <dbReference type="SAM" id="MobiDB-lite"/>
    </source>
</evidence>
<sequence length="312" mass="35156">MTFGSDNSIPKSNKYHHSENRRNFEIRPSAGKSMERAVIDAVVFGSDINRVLRNPLHGRRESLYLDCAVASGIGEREAHHQPDSYPLDILFQKAGNGLVFLWGSECPWNANSKKDQRNVHQMIIWRGCRSALTIIRCTAYGDVGSKPSSDREATVAILPRCEIYYFYFNGLIPDPRSDRPNLPERIKFFRTFLHSARNDRSYVFGRDAETFTPRTNRKTKHLGNSSDRIGHVIAPGHDRERSKRLCYQRNRAFNEYAVPGGVRAGAVLRHGRVVVGDMRLDSAGAARDSEALDIIKTRVTLAAFCTKSVCSA</sequence>
<dbReference type="AlphaFoldDB" id="A0A4C1TAR4"/>
<accession>A0A4C1TAR4</accession>
<dbReference type="Proteomes" id="UP000299102">
    <property type="component" value="Unassembled WGS sequence"/>
</dbReference>
<comment type="caution">
    <text evidence="2">The sequence shown here is derived from an EMBL/GenBank/DDBJ whole genome shotgun (WGS) entry which is preliminary data.</text>
</comment>
<evidence type="ECO:0000313" key="2">
    <source>
        <dbReference type="EMBL" id="GBP10507.1"/>
    </source>
</evidence>
<feature type="region of interest" description="Disordered" evidence="1">
    <location>
        <begin position="1"/>
        <end position="27"/>
    </location>
</feature>